<gene>
    <name evidence="2" type="ORF">CC84DRAFT_608671</name>
</gene>
<sequence length="58" mass="6444">MPGDFDENTSVPDGYMRSPSSVPLADREIAIMGPKLSLIPMRMPDESLLIASHIRWDS</sequence>
<name>A0A177BVV5_9PLEO</name>
<dbReference type="Proteomes" id="UP000077069">
    <property type="component" value="Unassembled WGS sequence"/>
</dbReference>
<accession>A0A177BVV5</accession>
<reference evidence="2 3" key="1">
    <citation type="submission" date="2016-05" db="EMBL/GenBank/DDBJ databases">
        <title>Comparative analysis of secretome profiles of manganese(II)-oxidizing ascomycete fungi.</title>
        <authorList>
            <consortium name="DOE Joint Genome Institute"/>
            <person name="Zeiner C.A."/>
            <person name="Purvine S.O."/>
            <person name="Zink E.M."/>
            <person name="Wu S."/>
            <person name="Pasa-Tolic L."/>
            <person name="Chaput D.L."/>
            <person name="Haridas S."/>
            <person name="Grigoriev I.V."/>
            <person name="Santelli C.M."/>
            <person name="Hansel C.M."/>
        </authorList>
    </citation>
    <scope>NUCLEOTIDE SEQUENCE [LARGE SCALE GENOMIC DNA]</scope>
    <source>
        <strain evidence="2 3">AP3s5-JAC2a</strain>
    </source>
</reference>
<organism evidence="2 3">
    <name type="scientific">Paraphaeosphaeria sporulosa</name>
    <dbReference type="NCBI Taxonomy" id="1460663"/>
    <lineage>
        <taxon>Eukaryota</taxon>
        <taxon>Fungi</taxon>
        <taxon>Dikarya</taxon>
        <taxon>Ascomycota</taxon>
        <taxon>Pezizomycotina</taxon>
        <taxon>Dothideomycetes</taxon>
        <taxon>Pleosporomycetidae</taxon>
        <taxon>Pleosporales</taxon>
        <taxon>Massarineae</taxon>
        <taxon>Didymosphaeriaceae</taxon>
        <taxon>Paraphaeosphaeria</taxon>
    </lineage>
</organism>
<protein>
    <submittedName>
        <fullName evidence="2">Uncharacterized protein</fullName>
    </submittedName>
</protein>
<feature type="region of interest" description="Disordered" evidence="1">
    <location>
        <begin position="1"/>
        <end position="20"/>
    </location>
</feature>
<evidence type="ECO:0000256" key="1">
    <source>
        <dbReference type="SAM" id="MobiDB-lite"/>
    </source>
</evidence>
<dbReference type="InParanoid" id="A0A177BVV5"/>
<proteinExistence type="predicted"/>
<dbReference type="GeneID" id="28770354"/>
<dbReference type="RefSeq" id="XP_018028825.1">
    <property type="nucleotide sequence ID" value="XM_018186868.1"/>
</dbReference>
<evidence type="ECO:0000313" key="3">
    <source>
        <dbReference type="Proteomes" id="UP000077069"/>
    </source>
</evidence>
<dbReference type="AlphaFoldDB" id="A0A177BVV5"/>
<evidence type="ECO:0000313" key="2">
    <source>
        <dbReference type="EMBL" id="OAF98459.1"/>
    </source>
</evidence>
<keyword evidence="3" id="KW-1185">Reference proteome</keyword>
<dbReference type="EMBL" id="KV441578">
    <property type="protein sequence ID" value="OAF98459.1"/>
    <property type="molecule type" value="Genomic_DNA"/>
</dbReference>